<evidence type="ECO:0000256" key="1">
    <source>
        <dbReference type="SAM" id="SignalP"/>
    </source>
</evidence>
<organism evidence="2 3">
    <name type="scientific">Daphnia sinensis</name>
    <dbReference type="NCBI Taxonomy" id="1820382"/>
    <lineage>
        <taxon>Eukaryota</taxon>
        <taxon>Metazoa</taxon>
        <taxon>Ecdysozoa</taxon>
        <taxon>Arthropoda</taxon>
        <taxon>Crustacea</taxon>
        <taxon>Branchiopoda</taxon>
        <taxon>Diplostraca</taxon>
        <taxon>Cladocera</taxon>
        <taxon>Anomopoda</taxon>
        <taxon>Daphniidae</taxon>
        <taxon>Daphnia</taxon>
        <taxon>Daphnia similis group</taxon>
    </lineage>
</organism>
<reference evidence="2 3" key="1">
    <citation type="submission" date="2022-05" db="EMBL/GenBank/DDBJ databases">
        <title>A multi-omics perspective on studying reproductive biology in Daphnia sinensis.</title>
        <authorList>
            <person name="Jia J."/>
        </authorList>
    </citation>
    <scope>NUCLEOTIDE SEQUENCE [LARGE SCALE GENOMIC DNA]</scope>
    <source>
        <strain evidence="2 3">WSL</strain>
    </source>
</reference>
<evidence type="ECO:0000313" key="2">
    <source>
        <dbReference type="EMBL" id="KAI9563749.1"/>
    </source>
</evidence>
<feature type="chain" id="PRO_5042181063" evidence="1">
    <location>
        <begin position="26"/>
        <end position="246"/>
    </location>
</feature>
<dbReference type="EMBL" id="WJBH02000002">
    <property type="protein sequence ID" value="KAI9563749.1"/>
    <property type="molecule type" value="Genomic_DNA"/>
</dbReference>
<protein>
    <submittedName>
        <fullName evidence="2">Uncharacterized protein</fullName>
    </submittedName>
</protein>
<keyword evidence="3" id="KW-1185">Reference proteome</keyword>
<proteinExistence type="predicted"/>
<name>A0AAD5KZK8_9CRUS</name>
<keyword evidence="1" id="KW-0732">Signal</keyword>
<dbReference type="Proteomes" id="UP000820818">
    <property type="component" value="Linkage Group LG2"/>
</dbReference>
<comment type="caution">
    <text evidence="2">The sequence shown here is derived from an EMBL/GenBank/DDBJ whole genome shotgun (WGS) entry which is preliminary data.</text>
</comment>
<gene>
    <name evidence="2" type="ORF">GHT06_011213</name>
</gene>
<dbReference type="AlphaFoldDB" id="A0AAD5KZK8"/>
<accession>A0AAD5KZK8</accession>
<evidence type="ECO:0000313" key="3">
    <source>
        <dbReference type="Proteomes" id="UP000820818"/>
    </source>
</evidence>
<feature type="signal peptide" evidence="1">
    <location>
        <begin position="1"/>
        <end position="25"/>
    </location>
</feature>
<sequence>MAYTRPASVISLLIVAVCFLVGVKAEEEQPLAVGSREGKHIFFVPRKHRAESPLRDGYAYGANPFAVPATQPSFFNRNQGVGVPAWPRTLGLSLGHPRHAAWRVHDGVDDKDKLKWWKKRFNKQALITIMPAPEECLIVNVADDGLGPCKRATDAHHGTLEVKMQSEGQTAAIAITSRSPVNTRIRLICTDLNAVSVFTRTGRINAVSDTPRTEIGQMQLVVTSTADNGILKCNWRTYNHYTAAYP</sequence>